<dbReference type="RefSeq" id="WP_010324982.1">
    <property type="nucleotide sequence ID" value="NZ_FTMN01000005.1"/>
</dbReference>
<keyword evidence="1 2" id="KW-0378">Hydrolase</keyword>
<dbReference type="PRINTS" id="PR00413">
    <property type="entry name" value="HADHALOGNASE"/>
</dbReference>
<evidence type="ECO:0000256" key="1">
    <source>
        <dbReference type="ARBA" id="ARBA00022801"/>
    </source>
</evidence>
<dbReference type="Proteomes" id="UP000186895">
    <property type="component" value="Unassembled WGS sequence"/>
</dbReference>
<dbReference type="EMBL" id="FTMN01000005">
    <property type="protein sequence ID" value="SIQ47819.1"/>
    <property type="molecule type" value="Genomic_DNA"/>
</dbReference>
<dbReference type="Pfam" id="PF00702">
    <property type="entry name" value="Hydrolase"/>
    <property type="match status" value="1"/>
</dbReference>
<dbReference type="InterPro" id="IPR006439">
    <property type="entry name" value="HAD-SF_hydro_IA"/>
</dbReference>
<dbReference type="SUPFAM" id="SSF56784">
    <property type="entry name" value="HAD-like"/>
    <property type="match status" value="1"/>
</dbReference>
<name>A0A1N6T3A9_9GAMM</name>
<dbReference type="NCBIfam" id="TIGR01509">
    <property type="entry name" value="HAD-SF-IA-v3"/>
    <property type="match status" value="1"/>
</dbReference>
<organism evidence="2 3">
    <name type="scientific">Marinobacterium stanieri</name>
    <dbReference type="NCBI Taxonomy" id="49186"/>
    <lineage>
        <taxon>Bacteria</taxon>
        <taxon>Pseudomonadati</taxon>
        <taxon>Pseudomonadota</taxon>
        <taxon>Gammaproteobacteria</taxon>
        <taxon>Oceanospirillales</taxon>
        <taxon>Oceanospirillaceae</taxon>
        <taxon>Marinobacterium</taxon>
    </lineage>
</organism>
<protein>
    <submittedName>
        <fullName evidence="2">Putative hydrolase of the HAD superfamily</fullName>
    </submittedName>
</protein>
<dbReference type="PANTHER" id="PTHR43316">
    <property type="entry name" value="HYDROLASE, HALOACID DELAHOGENASE-RELATED"/>
    <property type="match status" value="1"/>
</dbReference>
<dbReference type="AlphaFoldDB" id="A0A1N6T3A9"/>
<accession>A0A1N6T3A9</accession>
<reference evidence="2 3" key="1">
    <citation type="submission" date="2017-01" db="EMBL/GenBank/DDBJ databases">
        <authorList>
            <person name="Mah S.A."/>
            <person name="Swanson W.J."/>
            <person name="Moy G.W."/>
            <person name="Vacquier V.D."/>
        </authorList>
    </citation>
    <scope>NUCLEOTIDE SEQUENCE [LARGE SCALE GENOMIC DNA]</scope>
    <source>
        <strain evidence="2 3">DSM 7027</strain>
    </source>
</reference>
<dbReference type="InterPro" id="IPR036412">
    <property type="entry name" value="HAD-like_sf"/>
</dbReference>
<dbReference type="SFLD" id="SFLDG01129">
    <property type="entry name" value="C1.5:_HAD__Beta-PGM__Phosphata"/>
    <property type="match status" value="1"/>
</dbReference>
<dbReference type="Gene3D" id="1.20.120.1600">
    <property type="match status" value="1"/>
</dbReference>
<dbReference type="STRING" id="49186.SAMN05421647_105111"/>
<evidence type="ECO:0000313" key="2">
    <source>
        <dbReference type="EMBL" id="SIQ47819.1"/>
    </source>
</evidence>
<keyword evidence="3" id="KW-1185">Reference proteome</keyword>
<gene>
    <name evidence="2" type="ORF">SAMN05421647_105111</name>
</gene>
<dbReference type="GO" id="GO:0016787">
    <property type="term" value="F:hydrolase activity"/>
    <property type="evidence" value="ECO:0007669"/>
    <property type="project" value="UniProtKB-KW"/>
</dbReference>
<sequence>MIKCVTFDLDDTLWAVDPVIRQANQSLWQWLEMNAPLFTAMHEVSDMAEGSELRRSLLEKHPEIAHSLSLIRIKLLERGCVAAGYSEAEAINLAERAFEVFMQGRHQVELFEHAQAALEQLRQQGYLIGALSNGNADVSQTLVGHLFDFQYNADTVGSAKPEPEMFQQALHHTGLRPEQVVHVGDHPINDVQAARQLGIWTVWVNLPGQEWPQPAVADHTVQCLSQLPAAVEGLKGRAAQRATL</sequence>
<dbReference type="eggNOG" id="COG1011">
    <property type="taxonomic scope" value="Bacteria"/>
</dbReference>
<dbReference type="NCBIfam" id="TIGR01549">
    <property type="entry name" value="HAD-SF-IA-v1"/>
    <property type="match status" value="1"/>
</dbReference>
<dbReference type="InterPro" id="IPR051540">
    <property type="entry name" value="S-2-haloacid_dehalogenase"/>
</dbReference>
<proteinExistence type="predicted"/>
<dbReference type="SFLD" id="SFLDS00003">
    <property type="entry name" value="Haloacid_Dehalogenase"/>
    <property type="match status" value="1"/>
</dbReference>
<evidence type="ECO:0000313" key="3">
    <source>
        <dbReference type="Proteomes" id="UP000186895"/>
    </source>
</evidence>
<dbReference type="InterPro" id="IPR023214">
    <property type="entry name" value="HAD_sf"/>
</dbReference>
<dbReference type="Gene3D" id="3.40.50.1000">
    <property type="entry name" value="HAD superfamily/HAD-like"/>
    <property type="match status" value="1"/>
</dbReference>